<reference evidence="17 18" key="1">
    <citation type="submission" date="2024-10" db="EMBL/GenBank/DDBJ databases">
        <title>Updated reference genomes for cyclostephanoid diatoms.</title>
        <authorList>
            <person name="Roberts W.R."/>
            <person name="Alverson A.J."/>
        </authorList>
    </citation>
    <scope>NUCLEOTIDE SEQUENCE [LARGE SCALE GENOMIC DNA]</scope>
    <source>
        <strain evidence="17 18">AJA232-27</strain>
    </source>
</reference>
<evidence type="ECO:0000256" key="14">
    <source>
        <dbReference type="SAM" id="MobiDB-lite"/>
    </source>
</evidence>
<dbReference type="InterPro" id="IPR011992">
    <property type="entry name" value="EF-hand-dom_pair"/>
</dbReference>
<sequence>MMMLLQALKKSSSSASASAASRTVQLHRRHRHPTESSLLTALVGRSGSLCCSNSTTAAMMGGGQQQRLYQNDNNEIQRYLRKIRNDSALYRQLEWQSYRRDTILAGSTTLPSVPSSATTSSRFGMPRVLPPMNTASSHHYQHDNLTTLFPSPVLALASMNNYSSHTMKRMMVRSLSTTTTSAAKSKSDEISTSPSAATTTTLSSPITGAPSSPSSSTSQSIKSNTISPSEKKKETPPSSTSTSNSTASFSTSTSTSTSSSSSTTSITAASILKKSSVALSSFTKYLFSLLRRTPSTLYYYLTHPTEFQNKLREFKEIAIKEAHHYYMGSKLLWADVRTAKQLLGRTLRGSTLSRRERKQLLRTVTDVFRLVPMSIFVLVPFMELALPIALKFFPNMLPSTFQDSLKEEEKMKGELQMRISMAGFFQDTLAELAKEQKKFAQQLRKTDSSTTDASSSTSSSENNDTTQQLSEKEASATSFLSFLQKARTGQAIPPEVIIKFAKYFEDNLTLDNMGRMQLINMCKYMGIPPYGNDNLLRFQLRHRIRLLKDDDQRILWEGIDSLTKMELREACRERGMRSTGLSKAAYRMALQQWLELSVQKDVPISLLIMSRTFFLHDEMLVSGSGGGGEEGMVAGVGGVGVGGTSVPSTNDGVIGLADAMSGIDKEVLNEIVLEMASSEEKSSNADVIKIQLEVLEHQNELIKEEQEERDAAVAKKLKEEKEKISAGIAAVATGEKDVLRDGGVTEGAMLKEMDTTTITGLGVQASAVATTVTTDVAATVPKESVSLSSSGGRVVDEDVELSTEEIDAISQLTSPDPVLREREELKRIKCKMQGESAGVVMDSSEEVDTSMEGGLSGIPPAREPILVDETQGVDKESKVILMQAQADATTIEAGAKEGLLGATTPTTAPHDEEQPQLVVGDKKLQKAIDRLKSRVESMVGKIESRLSDIEVKIGNKFHLLDKDGDGVLTMEEMAQVLQTVLKRELTAEEAMAIASDMDQNKDGVFSIAELAQWAETNTIVKLAEDGREKDLDDMITERVANLNERNKLEEHQQQQK</sequence>
<dbReference type="Pfam" id="PF07766">
    <property type="entry name" value="LETM1_RBD"/>
    <property type="match status" value="1"/>
</dbReference>
<keyword evidence="10" id="KW-0472">Membrane</keyword>
<dbReference type="GO" id="GO:0005743">
    <property type="term" value="C:mitochondrial inner membrane"/>
    <property type="evidence" value="ECO:0007669"/>
    <property type="project" value="UniProtKB-SubCell"/>
</dbReference>
<evidence type="ECO:0000256" key="9">
    <source>
        <dbReference type="ARBA" id="ARBA00023128"/>
    </source>
</evidence>
<evidence type="ECO:0000256" key="7">
    <source>
        <dbReference type="ARBA" id="ARBA00022837"/>
    </source>
</evidence>
<feature type="coiled-coil region" evidence="13">
    <location>
        <begin position="685"/>
        <end position="723"/>
    </location>
</feature>
<comment type="subcellular location">
    <subcellularLocation>
        <location evidence="1">Mitochondrion inner membrane</location>
        <topology evidence="1">Single-pass membrane protein</topology>
    </subcellularLocation>
</comment>
<keyword evidence="7" id="KW-0106">Calcium</keyword>
<evidence type="ECO:0000259" key="16">
    <source>
        <dbReference type="PROSITE" id="PS51758"/>
    </source>
</evidence>
<evidence type="ECO:0000256" key="4">
    <source>
        <dbReference type="ARBA" id="ARBA00022449"/>
    </source>
</evidence>
<dbReference type="Pfam" id="PF13499">
    <property type="entry name" value="EF-hand_7"/>
    <property type="match status" value="1"/>
</dbReference>
<organism evidence="17 18">
    <name type="scientific">Discostella pseudostelligera</name>
    <dbReference type="NCBI Taxonomy" id="259834"/>
    <lineage>
        <taxon>Eukaryota</taxon>
        <taxon>Sar</taxon>
        <taxon>Stramenopiles</taxon>
        <taxon>Ochrophyta</taxon>
        <taxon>Bacillariophyta</taxon>
        <taxon>Coscinodiscophyceae</taxon>
        <taxon>Thalassiosirophycidae</taxon>
        <taxon>Stephanodiscales</taxon>
        <taxon>Stephanodiscaceae</taxon>
        <taxon>Discostella</taxon>
    </lineage>
</organism>
<dbReference type="SUPFAM" id="SSF47473">
    <property type="entry name" value="EF-hand"/>
    <property type="match status" value="1"/>
</dbReference>
<keyword evidence="13" id="KW-0175">Coiled coil</keyword>
<proteinExistence type="inferred from homology"/>
<feature type="region of interest" description="Disordered" evidence="14">
    <location>
        <begin position="16"/>
        <end position="37"/>
    </location>
</feature>
<feature type="domain" description="EF-hand" evidence="15">
    <location>
        <begin position="948"/>
        <end position="983"/>
    </location>
</feature>
<feature type="domain" description="Letm1 RBD" evidence="16">
    <location>
        <begin position="413"/>
        <end position="721"/>
    </location>
</feature>
<dbReference type="PROSITE" id="PS51758">
    <property type="entry name" value="LETM1_RBD"/>
    <property type="match status" value="1"/>
</dbReference>
<comment type="similarity">
    <text evidence="2">Belongs to the LETM1 family.</text>
</comment>
<gene>
    <name evidence="17" type="ORF">ACHAWU_007372</name>
</gene>
<evidence type="ECO:0000256" key="1">
    <source>
        <dbReference type="ARBA" id="ARBA00004434"/>
    </source>
</evidence>
<keyword evidence="9 12" id="KW-0496">Mitochondrion</keyword>
<evidence type="ECO:0000256" key="12">
    <source>
        <dbReference type="PROSITE-ProRule" id="PRU01094"/>
    </source>
</evidence>
<feature type="region of interest" description="Disordered" evidence="14">
    <location>
        <begin position="440"/>
        <end position="470"/>
    </location>
</feature>
<dbReference type="Proteomes" id="UP001530293">
    <property type="component" value="Unassembled WGS sequence"/>
</dbReference>
<keyword evidence="4" id="KW-0813">Transport</keyword>
<dbReference type="InterPro" id="IPR018247">
    <property type="entry name" value="EF_Hand_1_Ca_BS"/>
</dbReference>
<dbReference type="PANTHER" id="PTHR14009">
    <property type="entry name" value="LEUCINE ZIPPER-EF-HAND CONTAINING TRANSMEMBRANE PROTEIN"/>
    <property type="match status" value="1"/>
</dbReference>
<dbReference type="CDD" id="cd00051">
    <property type="entry name" value="EFh"/>
    <property type="match status" value="1"/>
</dbReference>
<dbReference type="GO" id="GO:0015297">
    <property type="term" value="F:antiporter activity"/>
    <property type="evidence" value="ECO:0007669"/>
    <property type="project" value="UniProtKB-KW"/>
</dbReference>
<feature type="compositionally biased region" description="Low complexity" evidence="14">
    <location>
        <begin position="238"/>
        <end position="262"/>
    </location>
</feature>
<accession>A0ABD3MC90</accession>
<feature type="region of interest" description="Disordered" evidence="14">
    <location>
        <begin position="173"/>
        <end position="262"/>
    </location>
</feature>
<evidence type="ECO:0000256" key="8">
    <source>
        <dbReference type="ARBA" id="ARBA00022989"/>
    </source>
</evidence>
<evidence type="ECO:0000256" key="10">
    <source>
        <dbReference type="ARBA" id="ARBA00023136"/>
    </source>
</evidence>
<dbReference type="InterPro" id="IPR002048">
    <property type="entry name" value="EF_hand_dom"/>
</dbReference>
<keyword evidence="18" id="KW-1185">Reference proteome</keyword>
<dbReference type="PROSITE" id="PS50222">
    <property type="entry name" value="EF_HAND_2"/>
    <property type="match status" value="2"/>
</dbReference>
<evidence type="ECO:0000313" key="18">
    <source>
        <dbReference type="Proteomes" id="UP001530293"/>
    </source>
</evidence>
<evidence type="ECO:0000256" key="13">
    <source>
        <dbReference type="SAM" id="Coils"/>
    </source>
</evidence>
<keyword evidence="5" id="KW-0812">Transmembrane</keyword>
<dbReference type="PANTHER" id="PTHR14009:SF1">
    <property type="entry name" value="MITOCHONDRIAL PROTON_CALCIUM EXCHANGER PROTEIN"/>
    <property type="match status" value="1"/>
</dbReference>
<evidence type="ECO:0000256" key="2">
    <source>
        <dbReference type="ARBA" id="ARBA00009584"/>
    </source>
</evidence>
<dbReference type="InterPro" id="IPR044202">
    <property type="entry name" value="LETM1/MDM38-like"/>
</dbReference>
<dbReference type="AlphaFoldDB" id="A0ABD3MC90"/>
<evidence type="ECO:0000256" key="3">
    <source>
        <dbReference type="ARBA" id="ARBA00020557"/>
    </source>
</evidence>
<feature type="compositionally biased region" description="Low complexity" evidence="14">
    <location>
        <begin position="176"/>
        <end position="227"/>
    </location>
</feature>
<evidence type="ECO:0000259" key="15">
    <source>
        <dbReference type="PROSITE" id="PS50222"/>
    </source>
</evidence>
<evidence type="ECO:0000256" key="5">
    <source>
        <dbReference type="ARBA" id="ARBA00022692"/>
    </source>
</evidence>
<feature type="domain" description="EF-hand" evidence="15">
    <location>
        <begin position="985"/>
        <end position="1020"/>
    </location>
</feature>
<keyword evidence="6" id="KW-0999">Mitochondrion inner membrane</keyword>
<evidence type="ECO:0000313" key="17">
    <source>
        <dbReference type="EMBL" id="KAL3761413.1"/>
    </source>
</evidence>
<dbReference type="Gene3D" id="1.10.238.10">
    <property type="entry name" value="EF-hand"/>
    <property type="match status" value="1"/>
</dbReference>
<protein>
    <recommendedName>
        <fullName evidence="3">Mitochondrial proton/calcium exchanger protein</fullName>
    </recommendedName>
    <alternativeName>
        <fullName evidence="11">Leucine zipper-EF-hand-containing transmembrane protein 1</fullName>
    </alternativeName>
</protein>
<dbReference type="InterPro" id="IPR033122">
    <property type="entry name" value="LETM1-like_RBD"/>
</dbReference>
<evidence type="ECO:0000256" key="11">
    <source>
        <dbReference type="ARBA" id="ARBA00031360"/>
    </source>
</evidence>
<feature type="compositionally biased region" description="Low complexity" evidence="14">
    <location>
        <begin position="448"/>
        <end position="466"/>
    </location>
</feature>
<dbReference type="PROSITE" id="PS00018">
    <property type="entry name" value="EF_HAND_1"/>
    <property type="match status" value="1"/>
</dbReference>
<comment type="caution">
    <text evidence="17">The sequence shown here is derived from an EMBL/GenBank/DDBJ whole genome shotgun (WGS) entry which is preliminary data.</text>
</comment>
<dbReference type="EMBL" id="JALLBG020000150">
    <property type="protein sequence ID" value="KAL3761413.1"/>
    <property type="molecule type" value="Genomic_DNA"/>
</dbReference>
<dbReference type="SMART" id="SM00054">
    <property type="entry name" value="EFh"/>
    <property type="match status" value="2"/>
</dbReference>
<evidence type="ECO:0000256" key="6">
    <source>
        <dbReference type="ARBA" id="ARBA00022792"/>
    </source>
</evidence>
<keyword evidence="4" id="KW-0050">Antiport</keyword>
<keyword evidence="8" id="KW-1133">Transmembrane helix</keyword>
<name>A0ABD3MC90_9STRA</name>